<evidence type="ECO:0000313" key="3">
    <source>
        <dbReference type="Proteomes" id="UP000305267"/>
    </source>
</evidence>
<dbReference type="OrthoDB" id="7997648at2"/>
<protein>
    <submittedName>
        <fullName evidence="2">Uncharacterized protein</fullName>
    </submittedName>
</protein>
<name>A0A5C4LN07_9HYPH</name>
<gene>
    <name evidence="2" type="ORF">FF100_07130</name>
</gene>
<evidence type="ECO:0000256" key="1">
    <source>
        <dbReference type="SAM" id="MobiDB-lite"/>
    </source>
</evidence>
<sequence length="81" mass="8267">MWHSAVGFLAVAIAIALIVRHFGAPRAVTAAFVITGLGASVATLLLADVNTVDPGVSRAPAFSAQTAPVSGREARDPGAWR</sequence>
<comment type="caution">
    <text evidence="2">The sequence shown here is derived from an EMBL/GenBank/DDBJ whole genome shotgun (WGS) entry which is preliminary data.</text>
</comment>
<proteinExistence type="predicted"/>
<dbReference type="AlphaFoldDB" id="A0A5C4LN07"/>
<feature type="region of interest" description="Disordered" evidence="1">
    <location>
        <begin position="61"/>
        <end position="81"/>
    </location>
</feature>
<dbReference type="Proteomes" id="UP000305267">
    <property type="component" value="Unassembled WGS sequence"/>
</dbReference>
<dbReference type="RefSeq" id="WP_139034843.1">
    <property type="nucleotide sequence ID" value="NZ_VDDA01000002.1"/>
</dbReference>
<reference evidence="2 3" key="1">
    <citation type="submission" date="2019-06" db="EMBL/GenBank/DDBJ databases">
        <title>Genome of Methylobacterium sp. 17Sr1-39.</title>
        <authorList>
            <person name="Seo T."/>
        </authorList>
    </citation>
    <scope>NUCLEOTIDE SEQUENCE [LARGE SCALE GENOMIC DNA]</scope>
    <source>
        <strain evidence="2 3">17Sr1-39</strain>
    </source>
</reference>
<feature type="compositionally biased region" description="Basic and acidic residues" evidence="1">
    <location>
        <begin position="72"/>
        <end position="81"/>
    </location>
</feature>
<organism evidence="2 3">
    <name type="scientific">Methylobacterium terricola</name>
    <dbReference type="NCBI Taxonomy" id="2583531"/>
    <lineage>
        <taxon>Bacteria</taxon>
        <taxon>Pseudomonadati</taxon>
        <taxon>Pseudomonadota</taxon>
        <taxon>Alphaproteobacteria</taxon>
        <taxon>Hyphomicrobiales</taxon>
        <taxon>Methylobacteriaceae</taxon>
        <taxon>Methylobacterium</taxon>
    </lineage>
</organism>
<keyword evidence="3" id="KW-1185">Reference proteome</keyword>
<evidence type="ECO:0000313" key="2">
    <source>
        <dbReference type="EMBL" id="TNC15315.1"/>
    </source>
</evidence>
<accession>A0A5C4LN07</accession>
<dbReference type="EMBL" id="VDDA01000002">
    <property type="protein sequence ID" value="TNC15315.1"/>
    <property type="molecule type" value="Genomic_DNA"/>
</dbReference>